<sequence length="167" mass="19492">MISHLLRTSVFSQFVTQYKLVNNKIVTQSPNVIPRYFPSYSSNPKGLYYPLYCKYQLLKYKPWKNSQNDAWNYETPSDAVYANAWLAFLNSPVASKCVPNWEKQLENVLDNVVQKSDGEFHSENENKSIVQEEWMILSTYHKLNDNHKNVKTCTIGNWTLQSTQLSK</sequence>
<gene>
    <name evidence="1" type="ORF">PACLA_8A036842</name>
</gene>
<evidence type="ECO:0000313" key="2">
    <source>
        <dbReference type="Proteomes" id="UP001152795"/>
    </source>
</evidence>
<evidence type="ECO:0000313" key="1">
    <source>
        <dbReference type="EMBL" id="CAB3988331.1"/>
    </source>
</evidence>
<dbReference type="EMBL" id="CACRXK020001307">
    <property type="protein sequence ID" value="CAB3988331.1"/>
    <property type="molecule type" value="Genomic_DNA"/>
</dbReference>
<protein>
    <submittedName>
        <fullName evidence="1">Uncharacterized protein</fullName>
    </submittedName>
</protein>
<comment type="caution">
    <text evidence="1">The sequence shown here is derived from an EMBL/GenBank/DDBJ whole genome shotgun (WGS) entry which is preliminary data.</text>
</comment>
<dbReference type="Proteomes" id="UP001152795">
    <property type="component" value="Unassembled WGS sequence"/>
</dbReference>
<organism evidence="1 2">
    <name type="scientific">Paramuricea clavata</name>
    <name type="common">Red gorgonian</name>
    <name type="synonym">Violescent sea-whip</name>
    <dbReference type="NCBI Taxonomy" id="317549"/>
    <lineage>
        <taxon>Eukaryota</taxon>
        <taxon>Metazoa</taxon>
        <taxon>Cnidaria</taxon>
        <taxon>Anthozoa</taxon>
        <taxon>Octocorallia</taxon>
        <taxon>Malacalcyonacea</taxon>
        <taxon>Plexauridae</taxon>
        <taxon>Paramuricea</taxon>
    </lineage>
</organism>
<reference evidence="1" key="1">
    <citation type="submission" date="2020-04" db="EMBL/GenBank/DDBJ databases">
        <authorList>
            <person name="Alioto T."/>
            <person name="Alioto T."/>
            <person name="Gomez Garrido J."/>
        </authorList>
    </citation>
    <scope>NUCLEOTIDE SEQUENCE</scope>
    <source>
        <strain evidence="1">A484AB</strain>
    </source>
</reference>
<dbReference type="AlphaFoldDB" id="A0A6S7GUX1"/>
<keyword evidence="2" id="KW-1185">Reference proteome</keyword>
<accession>A0A6S7GUX1</accession>
<dbReference type="OrthoDB" id="8196283at2759"/>
<name>A0A6S7GUX1_PARCT</name>
<proteinExistence type="predicted"/>